<accession>A0A3N1UR06</accession>
<organism evidence="5 6">
    <name type="scientific">Desulfosoma caldarium</name>
    <dbReference type="NCBI Taxonomy" id="610254"/>
    <lineage>
        <taxon>Bacteria</taxon>
        <taxon>Pseudomonadati</taxon>
        <taxon>Thermodesulfobacteriota</taxon>
        <taxon>Syntrophobacteria</taxon>
        <taxon>Syntrophobacterales</taxon>
        <taxon>Syntrophobacteraceae</taxon>
        <taxon>Desulfosoma</taxon>
    </lineage>
</organism>
<dbReference type="InterPro" id="IPR002941">
    <property type="entry name" value="DNA_methylase_N4/N6"/>
</dbReference>
<comment type="similarity">
    <text evidence="1">Belongs to the N(4)/N(6)-methyltransferase family.</text>
</comment>
<proteinExistence type="inferred from homology"/>
<evidence type="ECO:0000256" key="2">
    <source>
        <dbReference type="ARBA" id="ARBA00022603"/>
    </source>
</evidence>
<dbReference type="Gene3D" id="3.40.50.150">
    <property type="entry name" value="Vaccinia Virus protein VP39"/>
    <property type="match status" value="2"/>
</dbReference>
<dbReference type="GO" id="GO:0032259">
    <property type="term" value="P:methylation"/>
    <property type="evidence" value="ECO:0007669"/>
    <property type="project" value="UniProtKB-KW"/>
</dbReference>
<evidence type="ECO:0000259" key="4">
    <source>
        <dbReference type="Pfam" id="PF01555"/>
    </source>
</evidence>
<dbReference type="EMBL" id="RJVA01000012">
    <property type="protein sequence ID" value="ROQ92178.1"/>
    <property type="molecule type" value="Genomic_DNA"/>
</dbReference>
<sequence length="1096" mass="125718">MPLSYWVHDALGREVKDAKTTNSFNPAQHGKILEFLTMRKSKDIGTQQELFTTELIPGKPGSENLFEGKSMGDEGPVECLGITFPNDEERRKHFLGLLREALQELREKLSVPFTGVDDTYKRLKSLHHWPLGNDEQIRGLAQRIARAASETRDSESATRDLLGLYKDEVGFPIGSDEDILALSDPPYYTACPNPFIADFIKHYGKPYDPSQPYSREPFAADVSEGKNDPIYNAHAYHTKVPHKAIMRYILHYTEPGDVVFDGFCGTGMTGVAAQMCGDRAAVQSLGYRVDNDGTIYQQETDEKGKRVWKPFSKLGARRAILNDLSPAATFIAYNYNTPVDVKAFEREAKRILKEVEDECGWMYRTIRTEVEAVRTESPETWAQKIQACSTIDEIRSLLTPQSSARSPIHFALGKINYTVWSDVFVCPECIKEVIFWEAAVDKKAGKVHDTFFCPHCHASLSKRTMDRAWVTRYDKAIGQTVRQAKQVPVLINYSVGKQRFQKLPDAFDLALIQKIEELDIPYWFPTDRMPDGDESRRNDSIGITHVHHFYTKRNLWVLDVFSQHCLKRLLHALWVVTACTEGSSLLNRERPFGLPSKLSGTLYVSSLVREINSLAFLKRKIKKYTTRGLVSYVAIASRSSSFLDESDSSFDYIFTDPPFGGNLMYSELNFIWESWLRVFTNNKPEAVENKVQGKGLAEYQRLMTECFKEFYRVLKPGRWMTVEFHNSKNAVWNAIQEALQTAGFVIADVRTLDKQQGSFKQVTSASAVKQDLIISCYKPNGGLEERFKLKAGTEEGVWDFIRNHLKQLPVFVSKDGKAEVVAERQNYLLFDRMVAFHVQRGVTVPMSAAEFYAGLAQRFPERDGMYFLPEQVAEYDKKRMTVREVLQLQLFVTDESSAIQWLKQQLTKKPQTFQEIHPKFLKEIGGWQKHEKTLELSELLQQNFLRYDGKGPIPAQILSWMKQSEEMRKLIQQELATGRAMEEKGSLSTQSSVLITRAKDRWYVPDPNKAGDLEKLRERSLIKEFEDYRTSSQKRLKVLRLEAVRAGFKKAWQERDYTTIIAVARKIPDKILQEDPKLLMWYDQALTRLGEEESHK</sequence>
<dbReference type="Pfam" id="PF01555">
    <property type="entry name" value="N6_N4_Mtase"/>
    <property type="match status" value="2"/>
</dbReference>
<dbReference type="InterPro" id="IPR002052">
    <property type="entry name" value="DNA_methylase_N6_adenine_CS"/>
</dbReference>
<evidence type="ECO:0000256" key="1">
    <source>
        <dbReference type="ARBA" id="ARBA00006594"/>
    </source>
</evidence>
<dbReference type="InterPro" id="IPR029063">
    <property type="entry name" value="SAM-dependent_MTases_sf"/>
</dbReference>
<comment type="caution">
    <text evidence="5">The sequence shown here is derived from an EMBL/GenBank/DDBJ whole genome shotgun (WGS) entry which is preliminary data.</text>
</comment>
<evidence type="ECO:0000313" key="5">
    <source>
        <dbReference type="EMBL" id="ROQ92178.1"/>
    </source>
</evidence>
<dbReference type="PROSITE" id="PS00092">
    <property type="entry name" value="N6_MTASE"/>
    <property type="match status" value="1"/>
</dbReference>
<evidence type="ECO:0000313" key="6">
    <source>
        <dbReference type="Proteomes" id="UP000276223"/>
    </source>
</evidence>
<keyword evidence="6" id="KW-1185">Reference proteome</keyword>
<name>A0A3N1UR06_9BACT</name>
<keyword evidence="3" id="KW-0808">Transferase</keyword>
<evidence type="ECO:0000256" key="3">
    <source>
        <dbReference type="ARBA" id="ARBA00022679"/>
    </source>
</evidence>
<protein>
    <submittedName>
        <fullName evidence="5">DNA methylase</fullName>
    </submittedName>
</protein>
<dbReference type="Proteomes" id="UP000276223">
    <property type="component" value="Unassembled WGS sequence"/>
</dbReference>
<feature type="domain" description="DNA methylase N-4/N-6" evidence="4">
    <location>
        <begin position="651"/>
        <end position="779"/>
    </location>
</feature>
<dbReference type="GO" id="GO:0003677">
    <property type="term" value="F:DNA binding"/>
    <property type="evidence" value="ECO:0007669"/>
    <property type="project" value="InterPro"/>
</dbReference>
<dbReference type="GO" id="GO:0008170">
    <property type="term" value="F:N-methyltransferase activity"/>
    <property type="evidence" value="ECO:0007669"/>
    <property type="project" value="InterPro"/>
</dbReference>
<reference evidence="5 6" key="1">
    <citation type="submission" date="2018-11" db="EMBL/GenBank/DDBJ databases">
        <title>Genomic Encyclopedia of Type Strains, Phase IV (KMG-IV): sequencing the most valuable type-strain genomes for metagenomic binning, comparative biology and taxonomic classification.</title>
        <authorList>
            <person name="Goeker M."/>
        </authorList>
    </citation>
    <scope>NUCLEOTIDE SEQUENCE [LARGE SCALE GENOMIC DNA]</scope>
    <source>
        <strain evidence="5 6">DSM 22027</strain>
    </source>
</reference>
<dbReference type="SUPFAM" id="SSF53335">
    <property type="entry name" value="S-adenosyl-L-methionine-dependent methyltransferases"/>
    <property type="match status" value="2"/>
</dbReference>
<gene>
    <name evidence="5" type="ORF">EDC27_1867</name>
</gene>
<dbReference type="AlphaFoldDB" id="A0A3N1UR06"/>
<keyword evidence="2 5" id="KW-0489">Methyltransferase</keyword>
<feature type="domain" description="DNA methylase N-4/N-6" evidence="4">
    <location>
        <begin position="228"/>
        <end position="278"/>
    </location>
</feature>